<feature type="region of interest" description="Disordered" evidence="7">
    <location>
        <begin position="1"/>
        <end position="73"/>
    </location>
</feature>
<dbReference type="SUPFAM" id="SSF90229">
    <property type="entry name" value="CCCH zinc finger"/>
    <property type="match status" value="1"/>
</dbReference>
<proteinExistence type="inferred from homology"/>
<feature type="compositionally biased region" description="Acidic residues" evidence="7">
    <location>
        <begin position="30"/>
        <end position="40"/>
    </location>
</feature>
<organism evidence="10 11">
    <name type="scientific">Pseudocercospora fuligena</name>
    <dbReference type="NCBI Taxonomy" id="685502"/>
    <lineage>
        <taxon>Eukaryota</taxon>
        <taxon>Fungi</taxon>
        <taxon>Dikarya</taxon>
        <taxon>Ascomycota</taxon>
        <taxon>Pezizomycotina</taxon>
        <taxon>Dothideomycetes</taxon>
        <taxon>Dothideomycetidae</taxon>
        <taxon>Mycosphaerellales</taxon>
        <taxon>Mycosphaerellaceae</taxon>
        <taxon>Pseudocercospora</taxon>
    </lineage>
</organism>
<feature type="region of interest" description="Disordered" evidence="7">
    <location>
        <begin position="198"/>
        <end position="218"/>
    </location>
</feature>
<dbReference type="Pfam" id="PF00642">
    <property type="entry name" value="zf-CCCH"/>
    <property type="match status" value="1"/>
</dbReference>
<dbReference type="PROSITE" id="PS00518">
    <property type="entry name" value="ZF_RING_1"/>
    <property type="match status" value="1"/>
</dbReference>
<dbReference type="PANTHER" id="PTHR12930">
    <property type="entry name" value="ZINC FINGER PROTEIN 183"/>
    <property type="match status" value="1"/>
</dbReference>
<dbReference type="InterPro" id="IPR017907">
    <property type="entry name" value="Znf_RING_CS"/>
</dbReference>
<evidence type="ECO:0000256" key="2">
    <source>
        <dbReference type="ARBA" id="ARBA00022723"/>
    </source>
</evidence>
<dbReference type="Proteomes" id="UP000660729">
    <property type="component" value="Unassembled WGS sequence"/>
</dbReference>
<keyword evidence="11" id="KW-1185">Reference proteome</keyword>
<keyword evidence="4 5" id="KW-0862">Zinc</keyword>
<keyword evidence="6" id="KW-0507">mRNA processing</keyword>
<dbReference type="GO" id="GO:0034247">
    <property type="term" value="P:snoRNA splicing"/>
    <property type="evidence" value="ECO:0007669"/>
    <property type="project" value="TreeGrafter"/>
</dbReference>
<keyword evidence="6" id="KW-0508">mRNA splicing</keyword>
<evidence type="ECO:0000256" key="7">
    <source>
        <dbReference type="SAM" id="MobiDB-lite"/>
    </source>
</evidence>
<dbReference type="InterPro" id="IPR036855">
    <property type="entry name" value="Znf_CCCH_sf"/>
</dbReference>
<evidence type="ECO:0000259" key="9">
    <source>
        <dbReference type="PROSITE" id="PS50103"/>
    </source>
</evidence>
<keyword evidence="2 5" id="KW-0479">Metal-binding</keyword>
<feature type="domain" description="C3H1-type" evidence="9">
    <location>
        <begin position="157"/>
        <end position="185"/>
    </location>
</feature>
<dbReference type="GO" id="GO:0005684">
    <property type="term" value="C:U2-type spliceosomal complex"/>
    <property type="evidence" value="ECO:0007669"/>
    <property type="project" value="TreeGrafter"/>
</dbReference>
<dbReference type="InterPro" id="IPR001841">
    <property type="entry name" value="Znf_RING"/>
</dbReference>
<name>A0A8H6R8A2_9PEZI</name>
<dbReference type="EMBL" id="JABCIY010000257">
    <property type="protein sequence ID" value="KAF7186353.1"/>
    <property type="molecule type" value="Genomic_DNA"/>
</dbReference>
<dbReference type="CDD" id="cd16539">
    <property type="entry name" value="RING-HC_RNF113A_B"/>
    <property type="match status" value="1"/>
</dbReference>
<dbReference type="AlphaFoldDB" id="A0A8H6R8A2"/>
<comment type="similarity">
    <text evidence="1 6">Belongs to the CWC24 family.</text>
</comment>
<evidence type="ECO:0000256" key="5">
    <source>
        <dbReference type="PROSITE-ProRule" id="PRU00723"/>
    </source>
</evidence>
<feature type="compositionally biased region" description="Basic and acidic residues" evidence="7">
    <location>
        <begin position="198"/>
        <end position="213"/>
    </location>
</feature>
<evidence type="ECO:0000313" key="11">
    <source>
        <dbReference type="Proteomes" id="UP000660729"/>
    </source>
</evidence>
<evidence type="ECO:0000256" key="4">
    <source>
        <dbReference type="ARBA" id="ARBA00022833"/>
    </source>
</evidence>
<keyword evidence="6" id="KW-0539">Nucleus</keyword>
<gene>
    <name evidence="10" type="ORF">HII31_12284</name>
</gene>
<dbReference type="GO" id="GO:0008270">
    <property type="term" value="F:zinc ion binding"/>
    <property type="evidence" value="ECO:0007669"/>
    <property type="project" value="UniProtKB-KW"/>
</dbReference>
<sequence>MTDLAAPVFKKRAKNTNIRKRPATPPPEDSNSDSDYTDDEQGVRIKRRKKEGVQVVGSGPKRAVDTSKSTAFEADRTTNITANDDATKASNWYTDAALAAKDAGSKTTKEETVIPEATDGTYQGTAKYSTFIQKHPDARQVGPVKAPTNIRTITVTDFAPDVCKDYKQTGFCGFGDSCKFLHAREDYAQGWQLDKEWEKAGKKDKPGQKKNEDDGLDEEEKMLKEIPFKCIICKEDYKNPVVTKCGHYFCEKCAMQRYMKDKKKTCANCGSSKDQQSSFASDQFRRGATSLPNSPLQVLAADYVVDCMVEEPEKSAQLLHHLSTIEGFVTALQKSQKYYHGQNFDVYPEAGFPRYFDPYAYPELFYLTALKQEKTNVYAYDGQPGEKALKCSDCKKVDIQVELKCTNCTPGSNDEEEAAVPLCEDCAYKRQY</sequence>
<feature type="domain" description="RING-type" evidence="8">
    <location>
        <begin position="230"/>
        <end position="269"/>
    </location>
</feature>
<comment type="subunit">
    <text evidence="6">Associated with the spliceosome.</text>
</comment>
<reference evidence="10" key="1">
    <citation type="submission" date="2020-04" db="EMBL/GenBank/DDBJ databases">
        <title>Draft genome resource of the tomato pathogen Pseudocercospora fuligena.</title>
        <authorList>
            <person name="Zaccaron A."/>
        </authorList>
    </citation>
    <scope>NUCLEOTIDE SEQUENCE</scope>
    <source>
        <strain evidence="10">PF001</strain>
    </source>
</reference>
<evidence type="ECO:0000256" key="6">
    <source>
        <dbReference type="RuleBase" id="RU367110"/>
    </source>
</evidence>
<dbReference type="Pfam" id="PF13445">
    <property type="entry name" value="zf-RING_UBOX"/>
    <property type="match status" value="1"/>
</dbReference>
<dbReference type="PROSITE" id="PS50089">
    <property type="entry name" value="ZF_RING_2"/>
    <property type="match status" value="1"/>
</dbReference>
<dbReference type="OrthoDB" id="25761at2759"/>
<evidence type="ECO:0000259" key="8">
    <source>
        <dbReference type="PROSITE" id="PS50089"/>
    </source>
</evidence>
<dbReference type="GO" id="GO:0003677">
    <property type="term" value="F:DNA binding"/>
    <property type="evidence" value="ECO:0007669"/>
    <property type="project" value="UniProtKB-UniRule"/>
</dbReference>
<dbReference type="PANTHER" id="PTHR12930:SF0">
    <property type="entry name" value="RING FINGER PROTEIN 113B"/>
    <property type="match status" value="1"/>
</dbReference>
<dbReference type="InterPro" id="IPR027370">
    <property type="entry name" value="Znf-RING_euk"/>
</dbReference>
<dbReference type="SUPFAM" id="SSF57850">
    <property type="entry name" value="RING/U-box"/>
    <property type="match status" value="1"/>
</dbReference>
<dbReference type="PROSITE" id="PS50103">
    <property type="entry name" value="ZF_C3H1"/>
    <property type="match status" value="1"/>
</dbReference>
<comment type="subcellular location">
    <subcellularLocation>
        <location evidence="6">Nucleus</location>
    </subcellularLocation>
</comment>
<evidence type="ECO:0000313" key="10">
    <source>
        <dbReference type="EMBL" id="KAF7186353.1"/>
    </source>
</evidence>
<evidence type="ECO:0000256" key="3">
    <source>
        <dbReference type="ARBA" id="ARBA00022771"/>
    </source>
</evidence>
<dbReference type="SMART" id="SM00184">
    <property type="entry name" value="RING"/>
    <property type="match status" value="1"/>
</dbReference>
<dbReference type="InterPro" id="IPR000571">
    <property type="entry name" value="Znf_CCCH"/>
</dbReference>
<accession>A0A8H6R8A2</accession>
<feature type="compositionally biased region" description="Basic residues" evidence="7">
    <location>
        <begin position="9"/>
        <end position="22"/>
    </location>
</feature>
<dbReference type="GO" id="GO:0006397">
    <property type="term" value="P:mRNA processing"/>
    <property type="evidence" value="ECO:0007669"/>
    <property type="project" value="UniProtKB-KW"/>
</dbReference>
<feature type="non-terminal residue" evidence="10">
    <location>
        <position position="432"/>
    </location>
</feature>
<dbReference type="InterPro" id="IPR039971">
    <property type="entry name" value="CWC24-like"/>
</dbReference>
<keyword evidence="6" id="KW-0238">DNA-binding</keyword>
<comment type="function">
    <text evidence="6">Involved in pre-mRNA splicing.</text>
</comment>
<dbReference type="SMART" id="SM00356">
    <property type="entry name" value="ZnF_C3H1"/>
    <property type="match status" value="1"/>
</dbReference>
<protein>
    <recommendedName>
        <fullName evidence="6">Pre-mRNA-splicing factor CWC24</fullName>
    </recommendedName>
</protein>
<keyword evidence="6" id="KW-0747">Spliceosome</keyword>
<dbReference type="Gene3D" id="3.30.40.10">
    <property type="entry name" value="Zinc/RING finger domain, C3HC4 (zinc finger)"/>
    <property type="match status" value="1"/>
</dbReference>
<evidence type="ECO:0000256" key="1">
    <source>
        <dbReference type="ARBA" id="ARBA00009161"/>
    </source>
</evidence>
<comment type="caution">
    <text evidence="10">The sequence shown here is derived from an EMBL/GenBank/DDBJ whole genome shotgun (WGS) entry which is preliminary data.</text>
</comment>
<feature type="zinc finger region" description="C3H1-type" evidence="5">
    <location>
        <begin position="157"/>
        <end position="185"/>
    </location>
</feature>
<dbReference type="InterPro" id="IPR013083">
    <property type="entry name" value="Znf_RING/FYVE/PHD"/>
</dbReference>
<keyword evidence="3 5" id="KW-0863">Zinc-finger</keyword>